<dbReference type="RefSeq" id="WP_059516064.1">
    <property type="nucleotide sequence ID" value="NZ_LOWA01000024.1"/>
</dbReference>
<proteinExistence type="inferred from homology"/>
<comment type="similarity">
    <text evidence="2 4">Belongs to the pyridoxal phosphate-binding protein YggS/PROSC family.</text>
</comment>
<evidence type="ECO:0000313" key="7">
    <source>
        <dbReference type="Proteomes" id="UP000062788"/>
    </source>
</evidence>
<keyword evidence="1 2" id="KW-0663">Pyridoxal phosphate</keyword>
<dbReference type="HAMAP" id="MF_02087">
    <property type="entry name" value="PLP_homeostasis"/>
    <property type="match status" value="1"/>
</dbReference>
<dbReference type="InterPro" id="IPR029066">
    <property type="entry name" value="PLP-binding_barrel"/>
</dbReference>
<comment type="function">
    <text evidence="2">Pyridoxal 5'-phosphate (PLP)-binding protein, which is involved in PLP homeostasis.</text>
</comment>
<dbReference type="InterPro" id="IPR001608">
    <property type="entry name" value="Ala_racemase_N"/>
</dbReference>
<comment type="caution">
    <text evidence="6">The sequence shown here is derived from an EMBL/GenBank/DDBJ whole genome shotgun (WGS) entry which is preliminary data.</text>
</comment>
<gene>
    <name evidence="6" type="ORF">WS67_10800</name>
</gene>
<reference evidence="6 7" key="1">
    <citation type="submission" date="2015-11" db="EMBL/GenBank/DDBJ databases">
        <title>Expanding the genomic diversity of Burkholderia species for the development of highly accurate diagnostics.</title>
        <authorList>
            <person name="Sahl J."/>
            <person name="Keim P."/>
            <person name="Wagner D."/>
        </authorList>
    </citation>
    <scope>NUCLEOTIDE SEQUENCE [LARGE SCALE GENOMIC DNA]</scope>
    <source>
        <strain evidence="6 7">TSV85</strain>
    </source>
</reference>
<organism evidence="6 7">
    <name type="scientific">Burkholderia singularis</name>
    <dbReference type="NCBI Taxonomy" id="1503053"/>
    <lineage>
        <taxon>Bacteria</taxon>
        <taxon>Pseudomonadati</taxon>
        <taxon>Pseudomonadota</taxon>
        <taxon>Betaproteobacteria</taxon>
        <taxon>Burkholderiales</taxon>
        <taxon>Burkholderiaceae</taxon>
        <taxon>Burkholderia</taxon>
        <taxon>pseudomallei group</taxon>
    </lineage>
</organism>
<feature type="modified residue" description="N6-(pyridoxal phosphate)lysine" evidence="2 3">
    <location>
        <position position="36"/>
    </location>
</feature>
<dbReference type="PANTHER" id="PTHR10146:SF14">
    <property type="entry name" value="PYRIDOXAL PHOSPHATE HOMEOSTASIS PROTEIN"/>
    <property type="match status" value="1"/>
</dbReference>
<evidence type="ECO:0000256" key="3">
    <source>
        <dbReference type="PIRSR" id="PIRSR004848-1"/>
    </source>
</evidence>
<dbReference type="Proteomes" id="UP000062788">
    <property type="component" value="Unassembled WGS sequence"/>
</dbReference>
<dbReference type="InterPro" id="IPR011078">
    <property type="entry name" value="PyrdxlP_homeostasis"/>
</dbReference>
<accession>A0A103E499</accession>
<dbReference type="EMBL" id="LOWA01000024">
    <property type="protein sequence ID" value="KVE28038.1"/>
    <property type="molecule type" value="Genomic_DNA"/>
</dbReference>
<name>A0A103E499_9BURK</name>
<dbReference type="FunFam" id="3.20.20.10:FF:000018">
    <property type="entry name" value="Pyridoxal phosphate homeostasis protein"/>
    <property type="match status" value="1"/>
</dbReference>
<dbReference type="PIRSF" id="PIRSF004848">
    <property type="entry name" value="YBL036c_PLPDEIII"/>
    <property type="match status" value="1"/>
</dbReference>
<dbReference type="PANTHER" id="PTHR10146">
    <property type="entry name" value="PROLINE SYNTHETASE CO-TRANSCRIBED BACTERIAL HOMOLOG PROTEIN"/>
    <property type="match status" value="1"/>
</dbReference>
<dbReference type="SUPFAM" id="SSF51419">
    <property type="entry name" value="PLP-binding barrel"/>
    <property type="match status" value="1"/>
</dbReference>
<evidence type="ECO:0000256" key="1">
    <source>
        <dbReference type="ARBA" id="ARBA00022898"/>
    </source>
</evidence>
<dbReference type="NCBIfam" id="TIGR00044">
    <property type="entry name" value="YggS family pyridoxal phosphate-dependent enzyme"/>
    <property type="match status" value="1"/>
</dbReference>
<keyword evidence="7" id="KW-1185">Reference proteome</keyword>
<evidence type="ECO:0000259" key="5">
    <source>
        <dbReference type="Pfam" id="PF01168"/>
    </source>
</evidence>
<evidence type="ECO:0000256" key="2">
    <source>
        <dbReference type="HAMAP-Rule" id="MF_02087"/>
    </source>
</evidence>
<protein>
    <recommendedName>
        <fullName evidence="2">Pyridoxal phosphate homeostasis protein</fullName>
        <shortName evidence="2">PLP homeostasis protein</shortName>
    </recommendedName>
</protein>
<evidence type="ECO:0000313" key="6">
    <source>
        <dbReference type="EMBL" id="KVE28038.1"/>
    </source>
</evidence>
<feature type="domain" description="Alanine racemase N-terminal" evidence="5">
    <location>
        <begin position="9"/>
        <end position="228"/>
    </location>
</feature>
<dbReference type="PROSITE" id="PS01211">
    <property type="entry name" value="UPF0001"/>
    <property type="match status" value="1"/>
</dbReference>
<comment type="cofactor">
    <cofactor evidence="3">
        <name>pyridoxal 5'-phosphate</name>
        <dbReference type="ChEBI" id="CHEBI:597326"/>
    </cofactor>
</comment>
<dbReference type="OrthoDB" id="9804072at2"/>
<sequence>MSDLASRLASVHRRIDSAARAAGREPDSVTLVAVSKTFPADAVRAAHATGQRAFGENYVQESIDKIDALADLRAALEWHFIGPLQSNKTRAVAERFDWVHTIDRLKIAQRLAEQRPAHLPPLNVCVQVNISGEASKSGVSPDDAAALARAVTTLPALRLRGLMAIPEPAGDSDAQRAPHRALRALFERLCADGFALDTLSMGMSADLEAAVAEGATIVRIGTAIFGARDYSH</sequence>
<dbReference type="GO" id="GO:0030170">
    <property type="term" value="F:pyridoxal phosphate binding"/>
    <property type="evidence" value="ECO:0007669"/>
    <property type="project" value="UniProtKB-UniRule"/>
</dbReference>
<dbReference type="CDD" id="cd06824">
    <property type="entry name" value="PLPDE_III_Yggs_like"/>
    <property type="match status" value="1"/>
</dbReference>
<dbReference type="Pfam" id="PF01168">
    <property type="entry name" value="Ala_racemase_N"/>
    <property type="match status" value="1"/>
</dbReference>
<dbReference type="AlphaFoldDB" id="A0A103E499"/>
<evidence type="ECO:0000256" key="4">
    <source>
        <dbReference type="RuleBase" id="RU004514"/>
    </source>
</evidence>
<dbReference type="Gene3D" id="3.20.20.10">
    <property type="entry name" value="Alanine racemase"/>
    <property type="match status" value="1"/>
</dbReference>